<dbReference type="HOGENOM" id="CLU_039613_16_3_6"/>
<evidence type="ECO:0000256" key="2">
    <source>
        <dbReference type="ARBA" id="ARBA00023015"/>
    </source>
</evidence>
<reference evidence="7" key="2">
    <citation type="submission" date="2015-08" db="EMBL/GenBank/DDBJ databases">
        <title>Complete DNA Sequence of Pseudomonas syringae pv. actinidiae, the Causal Agent of Kiwifruit Canker Disease.</title>
        <authorList>
            <person name="Rikkerink E.H.A."/>
            <person name="Fineran P.C."/>
        </authorList>
    </citation>
    <scope>NUCLEOTIDE SEQUENCE</scope>
    <source>
        <strain evidence="7">SkMP5</strain>
    </source>
</reference>
<dbReference type="Gene3D" id="3.40.190.290">
    <property type="match status" value="1"/>
</dbReference>
<keyword evidence="3" id="KW-0238">DNA-binding</keyword>
<dbReference type="AlphaFoldDB" id="A0A0K8QPB0"/>
<evidence type="ECO:0000256" key="3">
    <source>
        <dbReference type="ARBA" id="ARBA00023125"/>
    </source>
</evidence>
<dbReference type="EMBL" id="DF952407">
    <property type="protein sequence ID" value="GAN45849.1"/>
    <property type="molecule type" value="Genomic_DNA"/>
</dbReference>
<gene>
    <name evidence="6" type="ORF">MBSD_2418</name>
    <name evidence="7" type="ORF">MBSD_n2034</name>
</gene>
<dbReference type="InterPro" id="IPR036390">
    <property type="entry name" value="WH_DNA-bd_sf"/>
</dbReference>
<accession>A0A0K8QPB0</accession>
<dbReference type="SUPFAM" id="SSF46785">
    <property type="entry name" value="Winged helix' DNA-binding domain"/>
    <property type="match status" value="1"/>
</dbReference>
<dbReference type="InterPro" id="IPR005119">
    <property type="entry name" value="LysR_subst-bd"/>
</dbReference>
<evidence type="ECO:0000313" key="6">
    <source>
        <dbReference type="EMBL" id="GAN45849.1"/>
    </source>
</evidence>
<organism evidence="7">
    <name type="scientific">Mizugakiibacter sediminis</name>
    <dbReference type="NCBI Taxonomy" id="1475481"/>
    <lineage>
        <taxon>Bacteria</taxon>
        <taxon>Pseudomonadati</taxon>
        <taxon>Pseudomonadota</taxon>
        <taxon>Gammaproteobacteria</taxon>
        <taxon>Lysobacterales</taxon>
        <taxon>Rhodanobacteraceae</taxon>
        <taxon>Mizugakiibacter</taxon>
    </lineage>
</organism>
<dbReference type="InterPro" id="IPR036388">
    <property type="entry name" value="WH-like_DNA-bd_sf"/>
</dbReference>
<name>A0A0K8QPB0_9GAMM</name>
<keyword evidence="8" id="KW-1185">Reference proteome</keyword>
<dbReference type="GO" id="GO:0043565">
    <property type="term" value="F:sequence-specific DNA binding"/>
    <property type="evidence" value="ECO:0007669"/>
    <property type="project" value="TreeGrafter"/>
</dbReference>
<dbReference type="RefSeq" id="WP_082306612.1">
    <property type="nucleotide sequence ID" value="NZ_DF970228.1"/>
</dbReference>
<dbReference type="Pfam" id="PF00126">
    <property type="entry name" value="HTH_1"/>
    <property type="match status" value="1"/>
</dbReference>
<comment type="similarity">
    <text evidence="1">Belongs to the LysR transcriptional regulatory family.</text>
</comment>
<dbReference type="GO" id="GO:0003700">
    <property type="term" value="F:DNA-binding transcription factor activity"/>
    <property type="evidence" value="ECO:0007669"/>
    <property type="project" value="InterPro"/>
</dbReference>
<dbReference type="FunFam" id="1.10.10.10:FF:000001">
    <property type="entry name" value="LysR family transcriptional regulator"/>
    <property type="match status" value="1"/>
</dbReference>
<dbReference type="InterPro" id="IPR000847">
    <property type="entry name" value="LysR_HTH_N"/>
</dbReference>
<dbReference type="Proteomes" id="UP000253740">
    <property type="component" value="Unassembled WGS sequence"/>
</dbReference>
<sequence>MEDLSAIVVFTRVVEAKSFAAAAPQLGMTASGVSRAIARLEAQLGVRLLSRTTRALRTTDEGAAFYERCRDILADLNEATEAIGGARRRPEGRLRVATSVAVGRACLMPHLPDFRTRYPDIRLELLMSDRPTDLIETGADCAIRVGDLADSSLIARRIGEMRVLTCAAPGYLQRHGVPASIDDLDGHSCIGYTKQPNGRPLAWMFDTPDGRVNVDVDARLTINDAEAVLQAGVMGLGLIQTGDYLANSYLQRGELRLVLPDVIAAGPPVWIVYPQRRHLSARVQVFIDWMTALFASCAGFVCPFERPRLAAAS</sequence>
<dbReference type="InterPro" id="IPR058163">
    <property type="entry name" value="LysR-type_TF_proteobact-type"/>
</dbReference>
<evidence type="ECO:0000313" key="8">
    <source>
        <dbReference type="Proteomes" id="UP000253740"/>
    </source>
</evidence>
<dbReference type="FunFam" id="3.40.190.290:FF:000001">
    <property type="entry name" value="Transcriptional regulator, LysR family"/>
    <property type="match status" value="1"/>
</dbReference>
<protein>
    <submittedName>
        <fullName evidence="6 7">Transcriptional regulator</fullName>
    </submittedName>
</protein>
<dbReference type="PROSITE" id="PS50931">
    <property type="entry name" value="HTH_LYSR"/>
    <property type="match status" value="1"/>
</dbReference>
<evidence type="ECO:0000313" key="7">
    <source>
        <dbReference type="EMBL" id="GAP66719.1"/>
    </source>
</evidence>
<dbReference type="OrthoDB" id="9810065at2"/>
<keyword evidence="4" id="KW-0804">Transcription</keyword>
<keyword evidence="2" id="KW-0805">Transcription regulation</keyword>
<dbReference type="STRING" id="1475481.GCA_000953855_02076"/>
<proteinExistence type="inferred from homology"/>
<dbReference type="PANTHER" id="PTHR30537:SF5">
    <property type="entry name" value="HTH-TYPE TRANSCRIPTIONAL ACTIVATOR TTDR-RELATED"/>
    <property type="match status" value="1"/>
</dbReference>
<evidence type="ECO:0000259" key="5">
    <source>
        <dbReference type="PROSITE" id="PS50931"/>
    </source>
</evidence>
<evidence type="ECO:0000256" key="4">
    <source>
        <dbReference type="ARBA" id="ARBA00023163"/>
    </source>
</evidence>
<dbReference type="SUPFAM" id="SSF53850">
    <property type="entry name" value="Periplasmic binding protein-like II"/>
    <property type="match status" value="1"/>
</dbReference>
<dbReference type="Pfam" id="PF03466">
    <property type="entry name" value="LysR_substrate"/>
    <property type="match status" value="1"/>
</dbReference>
<reference evidence="6" key="1">
    <citation type="submission" date="2015-03" db="EMBL/GenBank/DDBJ databases">
        <title>Draft genome sequence of Mizugakiibacter sediminis skMP5.</title>
        <authorList>
            <person name="Watanabe T."/>
            <person name="Kojima H."/>
            <person name="Fukui M."/>
        </authorList>
    </citation>
    <scope>NUCLEOTIDE SEQUENCE</scope>
    <source>
        <strain evidence="6">SkMP5</strain>
    </source>
</reference>
<dbReference type="EMBL" id="DF970228">
    <property type="protein sequence ID" value="GAP66719.1"/>
    <property type="molecule type" value="Genomic_DNA"/>
</dbReference>
<dbReference type="CDD" id="cd08472">
    <property type="entry name" value="PBP2_CrgA_like_3"/>
    <property type="match status" value="1"/>
</dbReference>
<evidence type="ECO:0000256" key="1">
    <source>
        <dbReference type="ARBA" id="ARBA00009437"/>
    </source>
</evidence>
<feature type="domain" description="HTH lysR-type" evidence="5">
    <location>
        <begin position="1"/>
        <end position="59"/>
    </location>
</feature>
<dbReference type="Gene3D" id="1.10.10.10">
    <property type="entry name" value="Winged helix-like DNA-binding domain superfamily/Winged helix DNA-binding domain"/>
    <property type="match status" value="1"/>
</dbReference>
<dbReference type="GO" id="GO:0006351">
    <property type="term" value="P:DNA-templated transcription"/>
    <property type="evidence" value="ECO:0007669"/>
    <property type="project" value="TreeGrafter"/>
</dbReference>
<dbReference type="PANTHER" id="PTHR30537">
    <property type="entry name" value="HTH-TYPE TRANSCRIPTIONAL REGULATOR"/>
    <property type="match status" value="1"/>
</dbReference>